<protein>
    <submittedName>
        <fullName evidence="1">HAD family hydrolase</fullName>
    </submittedName>
</protein>
<dbReference type="InterPro" id="IPR050582">
    <property type="entry name" value="HAD-like_SerB"/>
</dbReference>
<dbReference type="InterPro" id="IPR036412">
    <property type="entry name" value="HAD-like_sf"/>
</dbReference>
<gene>
    <name evidence="1" type="ORF">H0E84_07550</name>
</gene>
<dbReference type="InterPro" id="IPR023214">
    <property type="entry name" value="HAD_sf"/>
</dbReference>
<dbReference type="AlphaFoldDB" id="A0A853JC98"/>
<dbReference type="NCBIfam" id="TIGR01488">
    <property type="entry name" value="HAD-SF-IB"/>
    <property type="match status" value="1"/>
</dbReference>
<keyword evidence="2" id="KW-1185">Reference proteome</keyword>
<dbReference type="PANTHER" id="PTHR43344:SF14">
    <property type="entry name" value="HAD-IB FAMILY HYDROLASE"/>
    <property type="match status" value="1"/>
</dbReference>
<dbReference type="Proteomes" id="UP000578091">
    <property type="component" value="Unassembled WGS sequence"/>
</dbReference>
<evidence type="ECO:0000313" key="1">
    <source>
        <dbReference type="EMBL" id="NZA26238.1"/>
    </source>
</evidence>
<evidence type="ECO:0000313" key="2">
    <source>
        <dbReference type="Proteomes" id="UP000578091"/>
    </source>
</evidence>
<dbReference type="EMBL" id="JACCKA010000049">
    <property type="protein sequence ID" value="NZA26238.1"/>
    <property type="molecule type" value="Genomic_DNA"/>
</dbReference>
<dbReference type="GO" id="GO:0000287">
    <property type="term" value="F:magnesium ion binding"/>
    <property type="evidence" value="ECO:0007669"/>
    <property type="project" value="TreeGrafter"/>
</dbReference>
<proteinExistence type="predicted"/>
<dbReference type="GO" id="GO:0005737">
    <property type="term" value="C:cytoplasm"/>
    <property type="evidence" value="ECO:0007669"/>
    <property type="project" value="TreeGrafter"/>
</dbReference>
<comment type="caution">
    <text evidence="1">The sequence shown here is derived from an EMBL/GenBank/DDBJ whole genome shotgun (WGS) entry which is preliminary data.</text>
</comment>
<sequence>MDLALFDFDGTITDRETMPDFMLAAVRPARLAVGKVLLAPLVVGYRLGLVPGTVVRAAICRFGFWRIPRAELERHGADFATRFLPSTLRPEAMERIAWHKARGDRVVVVSGGLDLYLAHWAEGQEVALLCSSLQHRDGRFTGRYRGRQCVGVEKMRRVQAAYPASEYGRIFAYGDTSEDRELLAMAHEAYYRWQPMAPAP</sequence>
<accession>A0A853JC98</accession>
<dbReference type="Gene3D" id="3.40.50.1000">
    <property type="entry name" value="HAD superfamily/HAD-like"/>
    <property type="match status" value="1"/>
</dbReference>
<organism evidence="1 2">
    <name type="scientific">Luteimonas salinisoli</name>
    <dbReference type="NCBI Taxonomy" id="2752307"/>
    <lineage>
        <taxon>Bacteria</taxon>
        <taxon>Pseudomonadati</taxon>
        <taxon>Pseudomonadota</taxon>
        <taxon>Gammaproteobacteria</taxon>
        <taxon>Lysobacterales</taxon>
        <taxon>Lysobacteraceae</taxon>
        <taxon>Luteimonas</taxon>
    </lineage>
</organism>
<dbReference type="NCBIfam" id="TIGR01490">
    <property type="entry name" value="HAD-SF-IB-hyp1"/>
    <property type="match status" value="1"/>
</dbReference>
<dbReference type="PANTHER" id="PTHR43344">
    <property type="entry name" value="PHOSPHOSERINE PHOSPHATASE"/>
    <property type="match status" value="1"/>
</dbReference>
<dbReference type="GO" id="GO:0036424">
    <property type="term" value="F:L-phosphoserine phosphatase activity"/>
    <property type="evidence" value="ECO:0007669"/>
    <property type="project" value="TreeGrafter"/>
</dbReference>
<dbReference type="RefSeq" id="WP_180678027.1">
    <property type="nucleotide sequence ID" value="NZ_JACCKA010000049.1"/>
</dbReference>
<dbReference type="CDD" id="cd02612">
    <property type="entry name" value="HAD_PGPPase"/>
    <property type="match status" value="1"/>
</dbReference>
<name>A0A853JC98_9GAMM</name>
<dbReference type="Pfam" id="PF12710">
    <property type="entry name" value="HAD"/>
    <property type="match status" value="1"/>
</dbReference>
<keyword evidence="1" id="KW-0378">Hydrolase</keyword>
<dbReference type="GO" id="GO:0006564">
    <property type="term" value="P:L-serine biosynthetic process"/>
    <property type="evidence" value="ECO:0007669"/>
    <property type="project" value="TreeGrafter"/>
</dbReference>
<reference evidence="1 2" key="1">
    <citation type="submission" date="2020-07" db="EMBL/GenBank/DDBJ databases">
        <title>Luteimonas sp. SJ-92.</title>
        <authorList>
            <person name="Huang X.-X."/>
            <person name="Xu L."/>
            <person name="Sun J.-Q."/>
        </authorList>
    </citation>
    <scope>NUCLEOTIDE SEQUENCE [LARGE SCALE GENOMIC DNA]</scope>
    <source>
        <strain evidence="1 2">SJ-92</strain>
    </source>
</reference>
<dbReference type="Gene3D" id="1.20.1440.100">
    <property type="entry name" value="SG protein - dephosphorylation function"/>
    <property type="match status" value="1"/>
</dbReference>
<dbReference type="SUPFAM" id="SSF56784">
    <property type="entry name" value="HAD-like"/>
    <property type="match status" value="1"/>
</dbReference>
<dbReference type="InterPro" id="IPR006385">
    <property type="entry name" value="HAD_hydro_SerB1"/>
</dbReference>